<protein>
    <recommendedName>
        <fullName evidence="2">SCP domain-containing protein</fullName>
    </recommendedName>
</protein>
<dbReference type="AlphaFoldDB" id="A0A1F6ED31"/>
<dbReference type="PANTHER" id="PTHR31157">
    <property type="entry name" value="SCP DOMAIN-CONTAINING PROTEIN"/>
    <property type="match status" value="1"/>
</dbReference>
<evidence type="ECO:0000313" key="3">
    <source>
        <dbReference type="EMBL" id="OGG71561.1"/>
    </source>
</evidence>
<dbReference type="Proteomes" id="UP000179115">
    <property type="component" value="Unassembled WGS sequence"/>
</dbReference>
<evidence type="ECO:0000259" key="2">
    <source>
        <dbReference type="Pfam" id="PF00188"/>
    </source>
</evidence>
<feature type="domain" description="SCP" evidence="2">
    <location>
        <begin position="63"/>
        <end position="180"/>
    </location>
</feature>
<proteinExistence type="predicted"/>
<dbReference type="Pfam" id="PF00188">
    <property type="entry name" value="CAP"/>
    <property type="match status" value="1"/>
</dbReference>
<dbReference type="SUPFAM" id="SSF55797">
    <property type="entry name" value="PR-1-like"/>
    <property type="match status" value="1"/>
</dbReference>
<keyword evidence="1" id="KW-0472">Membrane</keyword>
<name>A0A1F6ED31_9BACT</name>
<dbReference type="EMBL" id="MFLV01000015">
    <property type="protein sequence ID" value="OGG71561.1"/>
    <property type="molecule type" value="Genomic_DNA"/>
</dbReference>
<comment type="caution">
    <text evidence="3">The sequence shown here is derived from an EMBL/GenBank/DDBJ whole genome shotgun (WGS) entry which is preliminary data.</text>
</comment>
<dbReference type="STRING" id="1798508.A3A35_00240"/>
<evidence type="ECO:0000313" key="4">
    <source>
        <dbReference type="Proteomes" id="UP000179115"/>
    </source>
</evidence>
<accession>A0A1F6ED31</accession>
<dbReference type="InterPro" id="IPR014044">
    <property type="entry name" value="CAP_dom"/>
</dbReference>
<dbReference type="PANTHER" id="PTHR31157:SF1">
    <property type="entry name" value="SCP DOMAIN-CONTAINING PROTEIN"/>
    <property type="match status" value="1"/>
</dbReference>
<feature type="transmembrane region" description="Helical" evidence="1">
    <location>
        <begin position="20"/>
        <end position="43"/>
    </location>
</feature>
<feature type="transmembrane region" description="Helical" evidence="1">
    <location>
        <begin position="317"/>
        <end position="333"/>
    </location>
</feature>
<organism evidence="3 4">
    <name type="scientific">Candidatus Kaiserbacteria bacterium RIFCSPLOWO2_01_FULL_51_21</name>
    <dbReference type="NCBI Taxonomy" id="1798508"/>
    <lineage>
        <taxon>Bacteria</taxon>
        <taxon>Candidatus Kaiseribacteriota</taxon>
    </lineage>
</organism>
<gene>
    <name evidence="3" type="ORF">A3A35_00240</name>
</gene>
<reference evidence="3 4" key="1">
    <citation type="journal article" date="2016" name="Nat. Commun.">
        <title>Thousands of microbial genomes shed light on interconnected biogeochemical processes in an aquifer system.</title>
        <authorList>
            <person name="Anantharaman K."/>
            <person name="Brown C.T."/>
            <person name="Hug L.A."/>
            <person name="Sharon I."/>
            <person name="Castelle C.J."/>
            <person name="Probst A.J."/>
            <person name="Thomas B.C."/>
            <person name="Singh A."/>
            <person name="Wilkins M.J."/>
            <person name="Karaoz U."/>
            <person name="Brodie E.L."/>
            <person name="Williams K.H."/>
            <person name="Hubbard S.S."/>
            <person name="Banfield J.F."/>
        </authorList>
    </citation>
    <scope>NUCLEOTIDE SEQUENCE [LARGE SCALE GENOMIC DNA]</scope>
</reference>
<feature type="transmembrane region" description="Helical" evidence="1">
    <location>
        <begin position="285"/>
        <end position="305"/>
    </location>
</feature>
<keyword evidence="1" id="KW-0812">Transmembrane</keyword>
<sequence length="344" mass="36625">MRNIKHSFVPHEDNDFRPYLLRAGGIALFVALIVGTALGSGAYRLTLRGSDYLASVLPAVLIDLANTDRTLNTLGALTVNPTLIAAAQLKANDMAAKGYFAHQSPDGKSPWYWFTQAGYEYRYAGENLAINFDDSAMVNTAWMNSPGHRANLLNNHFTEIGIATAQGFYEGQPTTFVVQLFGSRALAAEAETTGTASTPGATQNGSETAPSALNSVVAGESVVPIVSDAVTDGDGKQIFVAVRNANIAPSEEEGVLPAPPQREVSANPSSFAAVSERTLSSPSSLLYVIYIGIGIVLLVLALATLRVKHPHRIKHGGALLVLALLLIALYLLFRTPMFSSLQIL</sequence>
<dbReference type="Gene3D" id="3.40.33.10">
    <property type="entry name" value="CAP"/>
    <property type="match status" value="1"/>
</dbReference>
<evidence type="ECO:0000256" key="1">
    <source>
        <dbReference type="SAM" id="Phobius"/>
    </source>
</evidence>
<dbReference type="CDD" id="cd05379">
    <property type="entry name" value="CAP_bacterial"/>
    <property type="match status" value="1"/>
</dbReference>
<keyword evidence="1" id="KW-1133">Transmembrane helix</keyword>
<dbReference type="InterPro" id="IPR035940">
    <property type="entry name" value="CAP_sf"/>
</dbReference>